<evidence type="ECO:0000256" key="9">
    <source>
        <dbReference type="ARBA" id="ARBA00023136"/>
    </source>
</evidence>
<evidence type="ECO:0000259" key="11">
    <source>
        <dbReference type="PROSITE" id="PS51292"/>
    </source>
</evidence>
<keyword evidence="4" id="KW-0479">Metal-binding</keyword>
<evidence type="ECO:0000313" key="13">
    <source>
        <dbReference type="Proteomes" id="UP000054495"/>
    </source>
</evidence>
<feature type="domain" description="RING-CH-type" evidence="11">
    <location>
        <begin position="74"/>
        <end position="132"/>
    </location>
</feature>
<dbReference type="GO" id="GO:0008270">
    <property type="term" value="F:zinc ion binding"/>
    <property type="evidence" value="ECO:0007669"/>
    <property type="project" value="UniProtKB-KW"/>
</dbReference>
<dbReference type="GO" id="GO:0016020">
    <property type="term" value="C:membrane"/>
    <property type="evidence" value="ECO:0007669"/>
    <property type="project" value="UniProtKB-SubCell"/>
</dbReference>
<feature type="transmembrane region" description="Helical" evidence="10">
    <location>
        <begin position="191"/>
        <end position="210"/>
    </location>
</feature>
<evidence type="ECO:0000256" key="4">
    <source>
        <dbReference type="ARBA" id="ARBA00022723"/>
    </source>
</evidence>
<dbReference type="SMART" id="SM00744">
    <property type="entry name" value="RINGv"/>
    <property type="match status" value="1"/>
</dbReference>
<name>A0A0D6LZ06_9BILA</name>
<proteinExistence type="predicted"/>
<dbReference type="AlphaFoldDB" id="A0A0D6LZ06"/>
<dbReference type="Gene3D" id="3.30.40.10">
    <property type="entry name" value="Zinc/RING finger domain, C3HC4 (zinc finger)"/>
    <property type="match status" value="1"/>
</dbReference>
<evidence type="ECO:0000256" key="6">
    <source>
        <dbReference type="ARBA" id="ARBA00022786"/>
    </source>
</evidence>
<accession>A0A0D6LZ06</accession>
<dbReference type="PANTHER" id="PTHR46065">
    <property type="entry name" value="E3 UBIQUITIN-PROTEIN LIGASE MARCH 2/3 FAMILY MEMBER"/>
    <property type="match status" value="1"/>
</dbReference>
<keyword evidence="9 10" id="KW-0472">Membrane</keyword>
<evidence type="ECO:0000256" key="7">
    <source>
        <dbReference type="ARBA" id="ARBA00022833"/>
    </source>
</evidence>
<dbReference type="InterPro" id="IPR011016">
    <property type="entry name" value="Znf_RING-CH"/>
</dbReference>
<keyword evidence="5" id="KW-0863">Zinc-finger</keyword>
<dbReference type="GO" id="GO:0016567">
    <property type="term" value="P:protein ubiquitination"/>
    <property type="evidence" value="ECO:0007669"/>
    <property type="project" value="TreeGrafter"/>
</dbReference>
<reference evidence="12 13" key="1">
    <citation type="submission" date="2013-05" db="EMBL/GenBank/DDBJ databases">
        <title>Draft genome of the parasitic nematode Anyclostoma ceylanicum.</title>
        <authorList>
            <person name="Mitreva M."/>
        </authorList>
    </citation>
    <scope>NUCLEOTIDE SEQUENCE [LARGE SCALE GENOMIC DNA]</scope>
</reference>
<keyword evidence="3 10" id="KW-0812">Transmembrane</keyword>
<protein>
    <submittedName>
        <fullName evidence="12">Zinc finger, C3HC4 type</fullName>
    </submittedName>
</protein>
<evidence type="ECO:0000313" key="12">
    <source>
        <dbReference type="EMBL" id="EPB76443.1"/>
    </source>
</evidence>
<evidence type="ECO:0000256" key="10">
    <source>
        <dbReference type="SAM" id="Phobius"/>
    </source>
</evidence>
<dbReference type="GO" id="GO:0004842">
    <property type="term" value="F:ubiquitin-protein transferase activity"/>
    <property type="evidence" value="ECO:0007669"/>
    <property type="project" value="TreeGrafter"/>
</dbReference>
<evidence type="ECO:0000256" key="1">
    <source>
        <dbReference type="ARBA" id="ARBA00004141"/>
    </source>
</evidence>
<keyword evidence="13" id="KW-1185">Reference proteome</keyword>
<evidence type="ECO:0000256" key="5">
    <source>
        <dbReference type="ARBA" id="ARBA00022771"/>
    </source>
</evidence>
<evidence type="ECO:0000256" key="3">
    <source>
        <dbReference type="ARBA" id="ARBA00022692"/>
    </source>
</evidence>
<sequence length="237" mass="26748">MPCLIMLERWNTENKQRYFCNASTRMSRSMICSATQHSPSADTRVATDNTQRTAYTAMSIGNPKTRCASDSENSSSLERRACRICQSESGEMVRPCACAGTMGDIHEVCLSRWVAMSNKDQCEICQEKYARSGRTLKSLRNWEKPRIGSEEILSLILIAALTYSLIYLVNLCDERLFLERMSSLPVRSDDIGLVMVVLASTLLASVFGIFRQVKKYVFKQMEIKFVNKSTVTSNKST</sequence>
<keyword evidence="2" id="KW-0808">Transferase</keyword>
<dbReference type="Pfam" id="PF12906">
    <property type="entry name" value="RINGv"/>
    <property type="match status" value="1"/>
</dbReference>
<organism evidence="12 13">
    <name type="scientific">Ancylostoma ceylanicum</name>
    <dbReference type="NCBI Taxonomy" id="53326"/>
    <lineage>
        <taxon>Eukaryota</taxon>
        <taxon>Metazoa</taxon>
        <taxon>Ecdysozoa</taxon>
        <taxon>Nematoda</taxon>
        <taxon>Chromadorea</taxon>
        <taxon>Rhabditida</taxon>
        <taxon>Rhabditina</taxon>
        <taxon>Rhabditomorpha</taxon>
        <taxon>Strongyloidea</taxon>
        <taxon>Ancylostomatidae</taxon>
        <taxon>Ancylostomatinae</taxon>
        <taxon>Ancylostoma</taxon>
    </lineage>
</organism>
<keyword evidence="7" id="KW-0862">Zinc</keyword>
<feature type="transmembrane region" description="Helical" evidence="10">
    <location>
        <begin position="152"/>
        <end position="171"/>
    </location>
</feature>
<evidence type="ECO:0000256" key="8">
    <source>
        <dbReference type="ARBA" id="ARBA00022989"/>
    </source>
</evidence>
<dbReference type="Proteomes" id="UP000054495">
    <property type="component" value="Unassembled WGS sequence"/>
</dbReference>
<gene>
    <name evidence="12" type="ORF">ANCCEY_04427</name>
</gene>
<dbReference type="PANTHER" id="PTHR46065:SF3">
    <property type="entry name" value="FI20425P1"/>
    <property type="match status" value="1"/>
</dbReference>
<dbReference type="SUPFAM" id="SSF57850">
    <property type="entry name" value="RING/U-box"/>
    <property type="match status" value="1"/>
</dbReference>
<evidence type="ECO:0000256" key="2">
    <source>
        <dbReference type="ARBA" id="ARBA00022679"/>
    </source>
</evidence>
<keyword evidence="6" id="KW-0833">Ubl conjugation pathway</keyword>
<dbReference type="InterPro" id="IPR013083">
    <property type="entry name" value="Znf_RING/FYVE/PHD"/>
</dbReference>
<keyword evidence="8 10" id="KW-1133">Transmembrane helix</keyword>
<comment type="subcellular location">
    <subcellularLocation>
        <location evidence="1">Membrane</location>
        <topology evidence="1">Multi-pass membrane protein</topology>
    </subcellularLocation>
</comment>
<dbReference type="PROSITE" id="PS51292">
    <property type="entry name" value="ZF_RING_CH"/>
    <property type="match status" value="1"/>
</dbReference>
<dbReference type="EMBL" id="KE124863">
    <property type="protein sequence ID" value="EPB76443.1"/>
    <property type="molecule type" value="Genomic_DNA"/>
</dbReference>